<dbReference type="AlphaFoldDB" id="A0A0S4LEI7"/>
<dbReference type="OrthoDB" id="9814805at2"/>
<reference evidence="2 3" key="1">
    <citation type="submission" date="2015-10" db="EMBL/GenBank/DDBJ databases">
        <authorList>
            <person name="Gilbert D.G."/>
        </authorList>
    </citation>
    <scope>NUCLEOTIDE SEQUENCE [LARGE SCALE GENOMIC DNA]</scope>
    <source>
        <strain evidence="2">COMA1</strain>
    </source>
</reference>
<gene>
    <name evidence="2" type="ORF">COMA1_11625</name>
</gene>
<accession>A0A0S4LEI7</accession>
<evidence type="ECO:0000313" key="2">
    <source>
        <dbReference type="EMBL" id="CUS34299.1"/>
    </source>
</evidence>
<feature type="compositionally biased region" description="Pro residues" evidence="1">
    <location>
        <begin position="92"/>
        <end position="106"/>
    </location>
</feature>
<proteinExistence type="predicted"/>
<sequence length="305" mass="32892">MFAIASSLSIHPFAWSLLFTRQPEPDLEFTEAWLDPPSTIGSPSPQKPPNQSHHRPLLWVLFFLLISGGAYVATEPEMVTRYLEPRLDKTPAPQPPVARNPTPPVAAPSKQPEQDWSFLAPGQTTTPSSPATAPIPTTSDPIKAPSTATASAPAKTPPPATPSEQPAQDWSFLAQDDIEAPSSPTRAPQAAASVPVKKVEQDAAFLARIQSIRDARNITPGARGAPVPLFSEGQRVSLRPDLNAPGWAVLLRQDAEGTKPGLTIPPGTVLTILDGDLQGRNWVYFVRSDTGHEGWLTEGQLRLKR</sequence>
<protein>
    <submittedName>
        <fullName evidence="2">Uncharacterized protein</fullName>
    </submittedName>
</protein>
<dbReference type="STRING" id="1742972.COMA1_11625"/>
<evidence type="ECO:0000256" key="1">
    <source>
        <dbReference type="SAM" id="MobiDB-lite"/>
    </source>
</evidence>
<keyword evidence="3" id="KW-1185">Reference proteome</keyword>
<dbReference type="EMBL" id="CZQA01000001">
    <property type="protein sequence ID" value="CUS34299.1"/>
    <property type="molecule type" value="Genomic_DNA"/>
</dbReference>
<name>A0A0S4LEI7_9BACT</name>
<feature type="region of interest" description="Disordered" evidence="1">
    <location>
        <begin position="87"/>
        <end position="166"/>
    </location>
</feature>
<feature type="compositionally biased region" description="Low complexity" evidence="1">
    <location>
        <begin position="120"/>
        <end position="154"/>
    </location>
</feature>
<dbReference type="RefSeq" id="WP_090746173.1">
    <property type="nucleotide sequence ID" value="NZ_CZQA01000001.1"/>
</dbReference>
<dbReference type="Proteomes" id="UP000199032">
    <property type="component" value="Unassembled WGS sequence"/>
</dbReference>
<organism evidence="2 3">
    <name type="scientific">Candidatus Nitrospira nitrosa</name>
    <dbReference type="NCBI Taxonomy" id="1742972"/>
    <lineage>
        <taxon>Bacteria</taxon>
        <taxon>Pseudomonadati</taxon>
        <taxon>Nitrospirota</taxon>
        <taxon>Nitrospiria</taxon>
        <taxon>Nitrospirales</taxon>
        <taxon>Nitrospiraceae</taxon>
        <taxon>Nitrospira</taxon>
    </lineage>
</organism>
<evidence type="ECO:0000313" key="3">
    <source>
        <dbReference type="Proteomes" id="UP000199032"/>
    </source>
</evidence>